<dbReference type="PANTHER" id="PTHR43280:SF11">
    <property type="entry name" value="RCS-SPECIFIC HTH-TYPE TRANSCRIPTIONAL ACTIVATOR RCLR"/>
    <property type="match status" value="1"/>
</dbReference>
<evidence type="ECO:0000313" key="5">
    <source>
        <dbReference type="EMBL" id="OXM86192.1"/>
    </source>
</evidence>
<dbReference type="Proteomes" id="UP000215509">
    <property type="component" value="Unassembled WGS sequence"/>
</dbReference>
<evidence type="ECO:0000313" key="6">
    <source>
        <dbReference type="Proteomes" id="UP000215509"/>
    </source>
</evidence>
<feature type="domain" description="HTH araC/xylS-type" evidence="4">
    <location>
        <begin position="202"/>
        <end position="299"/>
    </location>
</feature>
<dbReference type="PROSITE" id="PS01124">
    <property type="entry name" value="HTH_ARAC_FAMILY_2"/>
    <property type="match status" value="1"/>
</dbReference>
<dbReference type="SUPFAM" id="SSF46689">
    <property type="entry name" value="Homeodomain-like"/>
    <property type="match status" value="2"/>
</dbReference>
<dbReference type="InterPro" id="IPR020449">
    <property type="entry name" value="Tscrpt_reg_AraC-type_HTH"/>
</dbReference>
<dbReference type="InterPro" id="IPR013096">
    <property type="entry name" value="Cupin_2"/>
</dbReference>
<dbReference type="InterPro" id="IPR014710">
    <property type="entry name" value="RmlC-like_jellyroll"/>
</dbReference>
<dbReference type="CDD" id="cd02209">
    <property type="entry name" value="cupin_XRE_C"/>
    <property type="match status" value="1"/>
</dbReference>
<dbReference type="InterPro" id="IPR009057">
    <property type="entry name" value="Homeodomain-like_sf"/>
</dbReference>
<dbReference type="SMART" id="SM00342">
    <property type="entry name" value="HTH_ARAC"/>
    <property type="match status" value="1"/>
</dbReference>
<accession>A0A229US21</accession>
<keyword evidence="2" id="KW-0238">DNA-binding</keyword>
<proteinExistence type="predicted"/>
<dbReference type="AlphaFoldDB" id="A0A229US21"/>
<dbReference type="Gene3D" id="1.10.10.60">
    <property type="entry name" value="Homeodomain-like"/>
    <property type="match status" value="2"/>
</dbReference>
<dbReference type="GO" id="GO:0003700">
    <property type="term" value="F:DNA-binding transcription factor activity"/>
    <property type="evidence" value="ECO:0007669"/>
    <property type="project" value="InterPro"/>
</dbReference>
<dbReference type="Pfam" id="PF07883">
    <property type="entry name" value="Cupin_2"/>
    <property type="match status" value="1"/>
</dbReference>
<dbReference type="PROSITE" id="PS00041">
    <property type="entry name" value="HTH_ARAC_FAMILY_1"/>
    <property type="match status" value="1"/>
</dbReference>
<protein>
    <recommendedName>
        <fullName evidence="4">HTH araC/xylS-type domain-containing protein</fullName>
    </recommendedName>
</protein>
<name>A0A229US21_9BACL</name>
<gene>
    <name evidence="5" type="ORF">CF651_13360</name>
</gene>
<dbReference type="PRINTS" id="PR00032">
    <property type="entry name" value="HTHARAC"/>
</dbReference>
<dbReference type="SUPFAM" id="SSF51215">
    <property type="entry name" value="Regulatory protein AraC"/>
    <property type="match status" value="1"/>
</dbReference>
<sequence>MNESVEKFVRATYRTSLSRLRPVVNFANRLKTKQGQSWGPRTISDCQLIFVISGQAEVTIGPQTYRISSGECVFYGADSPHWIRSSASDPVTFSSIHFSWERESLTPLIPLPEIQDCQEHELSREPASYIVLHGDGDERMVPHHCMLPELEPLFLSIVAEYRGESYGYETSMQSLLTQLLVRMLRDPRAGRAASAHLAHKIEPALHALRTEPDVYWTTERLAALCGYHPTYFAALFRELTGEKPKHYIVLERIKRAKQLLLEDSTIEQTAHKLGYTSVHYFCRNFKEATGLTPTEFKRQMKVL</sequence>
<organism evidence="5 6">
    <name type="scientific">Paenibacillus rigui</name>
    <dbReference type="NCBI Taxonomy" id="554312"/>
    <lineage>
        <taxon>Bacteria</taxon>
        <taxon>Bacillati</taxon>
        <taxon>Bacillota</taxon>
        <taxon>Bacilli</taxon>
        <taxon>Bacillales</taxon>
        <taxon>Paenibacillaceae</taxon>
        <taxon>Paenibacillus</taxon>
    </lineage>
</organism>
<dbReference type="OrthoDB" id="2549759at2"/>
<dbReference type="InterPro" id="IPR018062">
    <property type="entry name" value="HTH_AraC-typ_CS"/>
</dbReference>
<keyword evidence="6" id="KW-1185">Reference proteome</keyword>
<evidence type="ECO:0000256" key="3">
    <source>
        <dbReference type="ARBA" id="ARBA00023163"/>
    </source>
</evidence>
<dbReference type="InterPro" id="IPR018060">
    <property type="entry name" value="HTH_AraC"/>
</dbReference>
<dbReference type="Gene3D" id="2.60.120.10">
    <property type="entry name" value="Jelly Rolls"/>
    <property type="match status" value="1"/>
</dbReference>
<dbReference type="RefSeq" id="WP_094015341.1">
    <property type="nucleotide sequence ID" value="NZ_NMQW01000017.1"/>
</dbReference>
<evidence type="ECO:0000256" key="2">
    <source>
        <dbReference type="ARBA" id="ARBA00023125"/>
    </source>
</evidence>
<dbReference type="PANTHER" id="PTHR43280">
    <property type="entry name" value="ARAC-FAMILY TRANSCRIPTIONAL REGULATOR"/>
    <property type="match status" value="1"/>
</dbReference>
<keyword evidence="1" id="KW-0805">Transcription regulation</keyword>
<dbReference type="Pfam" id="PF12833">
    <property type="entry name" value="HTH_18"/>
    <property type="match status" value="1"/>
</dbReference>
<dbReference type="EMBL" id="NMQW01000017">
    <property type="protein sequence ID" value="OXM86192.1"/>
    <property type="molecule type" value="Genomic_DNA"/>
</dbReference>
<evidence type="ECO:0000259" key="4">
    <source>
        <dbReference type="PROSITE" id="PS01124"/>
    </source>
</evidence>
<comment type="caution">
    <text evidence="5">The sequence shown here is derived from an EMBL/GenBank/DDBJ whole genome shotgun (WGS) entry which is preliminary data.</text>
</comment>
<evidence type="ECO:0000256" key="1">
    <source>
        <dbReference type="ARBA" id="ARBA00023015"/>
    </source>
</evidence>
<dbReference type="InterPro" id="IPR037923">
    <property type="entry name" value="HTH-like"/>
</dbReference>
<reference evidence="5 6" key="1">
    <citation type="submission" date="2017-07" db="EMBL/GenBank/DDBJ databases">
        <title>Genome sequencing and assembly of Paenibacillus rigui.</title>
        <authorList>
            <person name="Mayilraj S."/>
        </authorList>
    </citation>
    <scope>NUCLEOTIDE SEQUENCE [LARGE SCALE GENOMIC DNA]</scope>
    <source>
        <strain evidence="5 6">JCM 16352</strain>
    </source>
</reference>
<dbReference type="GO" id="GO:0043565">
    <property type="term" value="F:sequence-specific DNA binding"/>
    <property type="evidence" value="ECO:0007669"/>
    <property type="project" value="InterPro"/>
</dbReference>
<keyword evidence="3" id="KW-0804">Transcription</keyword>